<sequence length="275" mass="30970">MAVSHTHREIQLIQTNHRLKLAGTWGIKKGDRLLEVGCGQGDTTAVLAHLVGGEGLVHGVDIASPDYGSPITVGDSMAHLKNSPLGKQIRVSFETDILSESVDFAENEFDAVVLSHCLWYFQSPDQLLRVLQKVRTWGKKLYIAEWDIRTTSTEQLAHFLAVHVQAQYEAFKDNSFSNVRTLFTRADIEETMKKAGWTVYGSETISSPDLQDGEWEVHYVLSEYDLELNALSHLPAKFMELLRSQVYVLREAVNMHGVKPLNTFTVVGEKQAEWK</sequence>
<evidence type="ECO:0000313" key="4">
    <source>
        <dbReference type="EMBL" id="KOO46652.1"/>
    </source>
</evidence>
<accession>A0A0M0L704</accession>
<dbReference type="EMBL" id="LILC01000013">
    <property type="protein sequence ID" value="KOO46652.1"/>
    <property type="molecule type" value="Genomic_DNA"/>
</dbReference>
<dbReference type="CDD" id="cd02440">
    <property type="entry name" value="AdoMet_MTases"/>
    <property type="match status" value="1"/>
</dbReference>
<dbReference type="RefSeq" id="WP_053401748.1">
    <property type="nucleotide sequence ID" value="NZ_LILC01000013.1"/>
</dbReference>
<gene>
    <name evidence="4" type="ORF">AMD01_09580</name>
</gene>
<evidence type="ECO:0000256" key="3">
    <source>
        <dbReference type="ARBA" id="ARBA00022691"/>
    </source>
</evidence>
<comment type="caution">
    <text evidence="4">The sequence shown here is derived from an EMBL/GenBank/DDBJ whole genome shotgun (WGS) entry which is preliminary data.</text>
</comment>
<dbReference type="AlphaFoldDB" id="A0A0M0L704"/>
<organism evidence="4 5">
    <name type="scientific">Priestia koreensis</name>
    <dbReference type="NCBI Taxonomy" id="284581"/>
    <lineage>
        <taxon>Bacteria</taxon>
        <taxon>Bacillati</taxon>
        <taxon>Bacillota</taxon>
        <taxon>Bacilli</taxon>
        <taxon>Bacillales</taxon>
        <taxon>Bacillaceae</taxon>
        <taxon>Priestia</taxon>
    </lineage>
</organism>
<dbReference type="PANTHER" id="PTHR43464">
    <property type="entry name" value="METHYLTRANSFERASE"/>
    <property type="match status" value="1"/>
</dbReference>
<dbReference type="Proteomes" id="UP000037558">
    <property type="component" value="Unassembled WGS sequence"/>
</dbReference>
<dbReference type="GO" id="GO:0010420">
    <property type="term" value="F:polyprenyldihydroxybenzoate methyltransferase activity"/>
    <property type="evidence" value="ECO:0007669"/>
    <property type="project" value="TreeGrafter"/>
</dbReference>
<keyword evidence="5" id="KW-1185">Reference proteome</keyword>
<dbReference type="SUPFAM" id="SSF53335">
    <property type="entry name" value="S-adenosyl-L-methionine-dependent methyltransferases"/>
    <property type="match status" value="1"/>
</dbReference>
<evidence type="ECO:0000256" key="1">
    <source>
        <dbReference type="ARBA" id="ARBA00022603"/>
    </source>
</evidence>
<dbReference type="PANTHER" id="PTHR43464:SF19">
    <property type="entry name" value="UBIQUINONE BIOSYNTHESIS O-METHYLTRANSFERASE, MITOCHONDRIAL"/>
    <property type="match status" value="1"/>
</dbReference>
<dbReference type="OrthoDB" id="9777638at2"/>
<dbReference type="Gene3D" id="3.40.50.150">
    <property type="entry name" value="Vaccinia Virus protein VP39"/>
    <property type="match status" value="1"/>
</dbReference>
<keyword evidence="3" id="KW-0949">S-adenosyl-L-methionine</keyword>
<dbReference type="GO" id="GO:0032259">
    <property type="term" value="P:methylation"/>
    <property type="evidence" value="ECO:0007669"/>
    <property type="project" value="UniProtKB-KW"/>
</dbReference>
<evidence type="ECO:0000256" key="2">
    <source>
        <dbReference type="ARBA" id="ARBA00022679"/>
    </source>
</evidence>
<reference evidence="5" key="1">
    <citation type="submission" date="2015-08" db="EMBL/GenBank/DDBJ databases">
        <title>Fjat-14210 dsm16467.</title>
        <authorList>
            <person name="Liu B."/>
            <person name="Wang J."/>
            <person name="Zhu Y."/>
            <person name="Liu G."/>
            <person name="Chen Q."/>
            <person name="Chen Z."/>
            <person name="Lan J."/>
            <person name="Che J."/>
            <person name="Ge C."/>
            <person name="Shi H."/>
            <person name="Pan Z."/>
            <person name="Liu X."/>
        </authorList>
    </citation>
    <scope>NUCLEOTIDE SEQUENCE [LARGE SCALE GENOMIC DNA]</scope>
    <source>
        <strain evidence="5">DSM 16467</strain>
    </source>
</reference>
<dbReference type="PATRIC" id="fig|284581.3.peg.1986"/>
<name>A0A0M0L704_9BACI</name>
<keyword evidence="2 4" id="KW-0808">Transferase</keyword>
<proteinExistence type="predicted"/>
<dbReference type="Pfam" id="PF13489">
    <property type="entry name" value="Methyltransf_23"/>
    <property type="match status" value="1"/>
</dbReference>
<evidence type="ECO:0000313" key="5">
    <source>
        <dbReference type="Proteomes" id="UP000037558"/>
    </source>
</evidence>
<dbReference type="InterPro" id="IPR029063">
    <property type="entry name" value="SAM-dependent_MTases_sf"/>
</dbReference>
<dbReference type="STRING" id="284581.AMD01_09580"/>
<protein>
    <submittedName>
        <fullName evidence="4">SAM-dependent methyltransferase</fullName>
    </submittedName>
</protein>
<keyword evidence="1 4" id="KW-0489">Methyltransferase</keyword>